<dbReference type="Pfam" id="PF13893">
    <property type="entry name" value="RRM_5"/>
    <property type="match status" value="1"/>
</dbReference>
<feature type="domain" description="RRM" evidence="3">
    <location>
        <begin position="151"/>
        <end position="219"/>
    </location>
</feature>
<comment type="caution">
    <text evidence="4">The sequence shown here is derived from an EMBL/GenBank/DDBJ whole genome shotgun (WGS) entry which is preliminary data.</text>
</comment>
<dbReference type="EMBL" id="JABSTR010000002">
    <property type="protein sequence ID" value="KAH9364128.1"/>
    <property type="molecule type" value="Genomic_DNA"/>
</dbReference>
<protein>
    <recommendedName>
        <fullName evidence="3">RRM domain-containing protein</fullName>
    </recommendedName>
</protein>
<keyword evidence="1" id="KW-0677">Repeat</keyword>
<dbReference type="Pfam" id="PF22976">
    <property type="entry name" value="RRM_10"/>
    <property type="match status" value="1"/>
</dbReference>
<dbReference type="OrthoDB" id="302770at2759"/>
<dbReference type="Pfam" id="PF11835">
    <property type="entry name" value="RRM_8"/>
    <property type="match status" value="1"/>
</dbReference>
<keyword evidence="5" id="KW-1185">Reference proteome</keyword>
<dbReference type="GO" id="GO:0003723">
    <property type="term" value="F:RNA binding"/>
    <property type="evidence" value="ECO:0007669"/>
    <property type="project" value="UniProtKB-KW"/>
</dbReference>
<accession>A0A9J6FNW6</accession>
<dbReference type="InterPro" id="IPR055204">
    <property type="entry name" value="HNRNPL_RRM"/>
</dbReference>
<reference evidence="4 5" key="1">
    <citation type="journal article" date="2020" name="Cell">
        <title>Large-Scale Comparative Analyses of Tick Genomes Elucidate Their Genetic Diversity and Vector Capacities.</title>
        <authorList>
            <consortium name="Tick Genome and Microbiome Consortium (TIGMIC)"/>
            <person name="Jia N."/>
            <person name="Wang J."/>
            <person name="Shi W."/>
            <person name="Du L."/>
            <person name="Sun Y."/>
            <person name="Zhan W."/>
            <person name="Jiang J.F."/>
            <person name="Wang Q."/>
            <person name="Zhang B."/>
            <person name="Ji P."/>
            <person name="Bell-Sakyi L."/>
            <person name="Cui X.M."/>
            <person name="Yuan T.T."/>
            <person name="Jiang B.G."/>
            <person name="Yang W.F."/>
            <person name="Lam T.T."/>
            <person name="Chang Q.C."/>
            <person name="Ding S.J."/>
            <person name="Wang X.J."/>
            <person name="Zhu J.G."/>
            <person name="Ruan X.D."/>
            <person name="Zhao L."/>
            <person name="Wei J.T."/>
            <person name="Ye R.Z."/>
            <person name="Que T.C."/>
            <person name="Du C.H."/>
            <person name="Zhou Y.H."/>
            <person name="Cheng J.X."/>
            <person name="Dai P.F."/>
            <person name="Guo W.B."/>
            <person name="Han X.H."/>
            <person name="Huang E.J."/>
            <person name="Li L.F."/>
            <person name="Wei W."/>
            <person name="Gao Y.C."/>
            <person name="Liu J.Z."/>
            <person name="Shao H.Z."/>
            <person name="Wang X."/>
            <person name="Wang C.C."/>
            <person name="Yang T.C."/>
            <person name="Huo Q.B."/>
            <person name="Li W."/>
            <person name="Chen H.Y."/>
            <person name="Chen S.E."/>
            <person name="Zhou L.G."/>
            <person name="Ni X.B."/>
            <person name="Tian J.H."/>
            <person name="Sheng Y."/>
            <person name="Liu T."/>
            <person name="Pan Y.S."/>
            <person name="Xia L.Y."/>
            <person name="Li J."/>
            <person name="Zhao F."/>
            <person name="Cao W.C."/>
        </authorList>
    </citation>
    <scope>NUCLEOTIDE SEQUENCE [LARGE SCALE GENOMIC DNA]</scope>
    <source>
        <strain evidence="4">HaeL-2018</strain>
    </source>
</reference>
<dbReference type="SMART" id="SM00360">
    <property type="entry name" value="RRM"/>
    <property type="match status" value="3"/>
</dbReference>
<organism evidence="4 5">
    <name type="scientific">Haemaphysalis longicornis</name>
    <name type="common">Bush tick</name>
    <dbReference type="NCBI Taxonomy" id="44386"/>
    <lineage>
        <taxon>Eukaryota</taxon>
        <taxon>Metazoa</taxon>
        <taxon>Ecdysozoa</taxon>
        <taxon>Arthropoda</taxon>
        <taxon>Chelicerata</taxon>
        <taxon>Arachnida</taxon>
        <taxon>Acari</taxon>
        <taxon>Parasitiformes</taxon>
        <taxon>Ixodida</taxon>
        <taxon>Ixodoidea</taxon>
        <taxon>Ixodidae</taxon>
        <taxon>Haemaphysalinae</taxon>
        <taxon>Haemaphysalis</taxon>
    </lineage>
</organism>
<evidence type="ECO:0000313" key="4">
    <source>
        <dbReference type="EMBL" id="KAH9364128.1"/>
    </source>
</evidence>
<feature type="domain" description="RRM" evidence="3">
    <location>
        <begin position="270"/>
        <end position="347"/>
    </location>
</feature>
<evidence type="ECO:0000256" key="1">
    <source>
        <dbReference type="ARBA" id="ARBA00022737"/>
    </source>
</evidence>
<dbReference type="Gene3D" id="3.30.70.330">
    <property type="match status" value="3"/>
</dbReference>
<sequence length="366" mass="40283">MFAPGNDGIAKKRRLDEGVTPNSTLFFTITDPLYPITAEVVRSIFAHSGTVRRVALRVVGRGAEVHGAIEFESGASAGRAKERLHGANIYPGCCVLQVKYPEDQQAILDLYKNNNDCWELTAAYPSPPPGAGNASGGQPQALLPAPQNGTVLMIAGMRGKMNAQKLFNLLCVFGNVLRIQFMKKQECCALVQMEDALGAERAAGRLNGVILFGFEVNVNLMPIPYVPEVKEPWKLADGSPSYLNFLGSNKNRYNSREGRSRDWHFAPSRVLYFYNVPRTLNQEDLLSMLQEQAIPKASVTQMQESKSKLCKTGLIEFRNVAEAVEALVVSNNALMQPKSGHEPFILKLSFSKDTTPELGVGEDQRH</sequence>
<dbReference type="VEuPathDB" id="VectorBase:HLOH_049875"/>
<dbReference type="InterPro" id="IPR021790">
    <property type="entry name" value="PTBP1-like_RRM2"/>
</dbReference>
<gene>
    <name evidence="4" type="ORF">HPB48_010138</name>
</gene>
<name>A0A9J6FNW6_HAELO</name>
<proteinExistence type="predicted"/>
<keyword evidence="2" id="KW-0694">RNA-binding</keyword>
<feature type="domain" description="RRM" evidence="3">
    <location>
        <begin position="24"/>
        <end position="97"/>
    </location>
</feature>
<dbReference type="InterPro" id="IPR012677">
    <property type="entry name" value="Nucleotide-bd_a/b_plait_sf"/>
</dbReference>
<dbReference type="OMA" id="LMIAGMR"/>
<evidence type="ECO:0000256" key="2">
    <source>
        <dbReference type="ARBA" id="ARBA00022884"/>
    </source>
</evidence>
<dbReference type="SUPFAM" id="SSF54928">
    <property type="entry name" value="RNA-binding domain, RBD"/>
    <property type="match status" value="2"/>
</dbReference>
<dbReference type="Proteomes" id="UP000821853">
    <property type="component" value="Chromosome 10"/>
</dbReference>
<dbReference type="InterPro" id="IPR035979">
    <property type="entry name" value="RBD_domain_sf"/>
</dbReference>
<evidence type="ECO:0000313" key="5">
    <source>
        <dbReference type="Proteomes" id="UP000821853"/>
    </source>
</evidence>
<dbReference type="AlphaFoldDB" id="A0A9J6FNW6"/>
<dbReference type="InterPro" id="IPR000504">
    <property type="entry name" value="RRM_dom"/>
</dbReference>
<dbReference type="PANTHER" id="PTHR15592">
    <property type="entry name" value="MATRIN 3/NUCLEAR PROTEIN 220-RELATED"/>
    <property type="match status" value="1"/>
</dbReference>
<evidence type="ECO:0000259" key="3">
    <source>
        <dbReference type="SMART" id="SM00360"/>
    </source>
</evidence>